<comment type="catalytic activity">
    <reaction evidence="5">
        <text>L-proline + NAD(+) = (S)-1-pyrroline-5-carboxylate + NADH + 2 H(+)</text>
        <dbReference type="Rhea" id="RHEA:14105"/>
        <dbReference type="ChEBI" id="CHEBI:15378"/>
        <dbReference type="ChEBI" id="CHEBI:17388"/>
        <dbReference type="ChEBI" id="CHEBI:57540"/>
        <dbReference type="ChEBI" id="CHEBI:57945"/>
        <dbReference type="ChEBI" id="CHEBI:60039"/>
        <dbReference type="EC" id="1.5.1.2"/>
    </reaction>
</comment>
<feature type="domain" description="Pyrroline-5-carboxylate reductase catalytic N-terminal" evidence="6">
    <location>
        <begin position="4"/>
        <end position="97"/>
    </location>
</feature>
<evidence type="ECO:0000313" key="8">
    <source>
        <dbReference type="EMBL" id="MBC8577561.1"/>
    </source>
</evidence>
<dbReference type="PROSITE" id="PS00521">
    <property type="entry name" value="P5CR"/>
    <property type="match status" value="1"/>
</dbReference>
<evidence type="ECO:0000256" key="2">
    <source>
        <dbReference type="ARBA" id="ARBA00022650"/>
    </source>
</evidence>
<comment type="function">
    <text evidence="5">Catalyzes the reduction of 1-pyrroline-5-carboxylate (PCA) to L-proline.</text>
</comment>
<dbReference type="Proteomes" id="UP000658131">
    <property type="component" value="Unassembled WGS sequence"/>
</dbReference>
<dbReference type="EC" id="1.5.1.2" evidence="5"/>
<dbReference type="InterPro" id="IPR029036">
    <property type="entry name" value="P5CR_dimer"/>
</dbReference>
<dbReference type="SUPFAM" id="SSF51735">
    <property type="entry name" value="NAD(P)-binding Rossmann-fold domains"/>
    <property type="match status" value="1"/>
</dbReference>
<dbReference type="SUPFAM" id="SSF48179">
    <property type="entry name" value="6-phosphogluconate dehydrogenase C-terminal domain-like"/>
    <property type="match status" value="1"/>
</dbReference>
<evidence type="ECO:0000313" key="9">
    <source>
        <dbReference type="Proteomes" id="UP000658131"/>
    </source>
</evidence>
<dbReference type="PIRSF" id="PIRSF000193">
    <property type="entry name" value="Pyrrol-5-carb_rd"/>
    <property type="match status" value="1"/>
</dbReference>
<evidence type="ECO:0000256" key="5">
    <source>
        <dbReference type="HAMAP-Rule" id="MF_01925"/>
    </source>
</evidence>
<dbReference type="PANTHER" id="PTHR11645:SF0">
    <property type="entry name" value="PYRROLINE-5-CARBOXYLATE REDUCTASE 3"/>
    <property type="match status" value="1"/>
</dbReference>
<dbReference type="InterPro" id="IPR000304">
    <property type="entry name" value="Pyrroline-COOH_reductase"/>
</dbReference>
<comment type="caution">
    <text evidence="8">The sequence shown here is derived from an EMBL/GenBank/DDBJ whole genome shotgun (WGS) entry which is preliminary data.</text>
</comment>
<dbReference type="InterPro" id="IPR036291">
    <property type="entry name" value="NAD(P)-bd_dom_sf"/>
</dbReference>
<evidence type="ECO:0000256" key="1">
    <source>
        <dbReference type="ARBA" id="ARBA00005525"/>
    </source>
</evidence>
<dbReference type="InterPro" id="IPR028939">
    <property type="entry name" value="P5C_Rdtase_cat_N"/>
</dbReference>
<evidence type="ECO:0000256" key="4">
    <source>
        <dbReference type="ARBA" id="ARBA00023002"/>
    </source>
</evidence>
<accession>A0ABR7NMC3</accession>
<keyword evidence="5" id="KW-0963">Cytoplasm</keyword>
<reference evidence="8 9" key="1">
    <citation type="submission" date="2020-08" db="EMBL/GenBank/DDBJ databases">
        <title>Genome public.</title>
        <authorList>
            <person name="Liu C."/>
            <person name="Sun Q."/>
        </authorList>
    </citation>
    <scope>NUCLEOTIDE SEQUENCE [LARGE SCALE GENOMIC DNA]</scope>
    <source>
        <strain evidence="8 9">BX1</strain>
    </source>
</reference>
<gene>
    <name evidence="5" type="primary">proC</name>
    <name evidence="8" type="ORF">H8717_14265</name>
</gene>
<evidence type="ECO:0000259" key="7">
    <source>
        <dbReference type="Pfam" id="PF14748"/>
    </source>
</evidence>
<dbReference type="PANTHER" id="PTHR11645">
    <property type="entry name" value="PYRROLINE-5-CARBOXYLATE REDUCTASE"/>
    <property type="match status" value="1"/>
</dbReference>
<keyword evidence="9" id="KW-1185">Reference proteome</keyword>
<dbReference type="Gene3D" id="3.40.50.720">
    <property type="entry name" value="NAD(P)-binding Rossmann-like Domain"/>
    <property type="match status" value="1"/>
</dbReference>
<dbReference type="RefSeq" id="WP_262400954.1">
    <property type="nucleotide sequence ID" value="NZ_JACRTB010000036.1"/>
</dbReference>
<keyword evidence="3 5" id="KW-0521">NADP</keyword>
<name>A0ABR7NMC3_9FIRM</name>
<evidence type="ECO:0000256" key="3">
    <source>
        <dbReference type="ARBA" id="ARBA00022857"/>
    </source>
</evidence>
<sequence>MYELGVIGLGHIGVPIVNGALSGKAVSADQVILYGHHPERLEPLLLVGASAAKSEIEVVSSCHYLLLSVKPQSLSELLPKIKPFLRPDHVIISIAAGISARYLKNALGEDTKIVLAMPNTPLQLGFGTTALSRIEPATQDEFAFAMRIFGVSGTAEEIPAELMNEVIALNGSSPAFFYRITQIFADRASQYGFDHETAMRLICGSMIGAAHMMLSSGTSLDDLIQAVCSKGGTTIAGLTAMNDAHLDQALIAGMEACTQRAYELGK</sequence>
<proteinExistence type="inferred from homology"/>
<dbReference type="InterPro" id="IPR008927">
    <property type="entry name" value="6-PGluconate_DH-like_C_sf"/>
</dbReference>
<dbReference type="Gene3D" id="1.10.3730.10">
    <property type="entry name" value="ProC C-terminal domain-like"/>
    <property type="match status" value="1"/>
</dbReference>
<organism evidence="8 9">
    <name type="scientific">Yanshouia hominis</name>
    <dbReference type="NCBI Taxonomy" id="2763673"/>
    <lineage>
        <taxon>Bacteria</taxon>
        <taxon>Bacillati</taxon>
        <taxon>Bacillota</taxon>
        <taxon>Clostridia</taxon>
        <taxon>Eubacteriales</taxon>
        <taxon>Oscillospiraceae</taxon>
        <taxon>Yanshouia</taxon>
    </lineage>
</organism>
<comment type="catalytic activity">
    <reaction evidence="5">
        <text>L-proline + NADP(+) = (S)-1-pyrroline-5-carboxylate + NADPH + 2 H(+)</text>
        <dbReference type="Rhea" id="RHEA:14109"/>
        <dbReference type="ChEBI" id="CHEBI:15378"/>
        <dbReference type="ChEBI" id="CHEBI:17388"/>
        <dbReference type="ChEBI" id="CHEBI:57783"/>
        <dbReference type="ChEBI" id="CHEBI:58349"/>
        <dbReference type="ChEBI" id="CHEBI:60039"/>
        <dbReference type="EC" id="1.5.1.2"/>
    </reaction>
</comment>
<dbReference type="Pfam" id="PF03807">
    <property type="entry name" value="F420_oxidored"/>
    <property type="match status" value="1"/>
</dbReference>
<protein>
    <recommendedName>
        <fullName evidence="5">Pyrroline-5-carboxylate reductase</fullName>
        <shortName evidence="5">P5C reductase</shortName>
        <shortName evidence="5">P5CR</shortName>
        <ecNumber evidence="5">1.5.1.2</ecNumber>
    </recommendedName>
    <alternativeName>
        <fullName evidence="5">PCA reductase</fullName>
    </alternativeName>
</protein>
<dbReference type="EMBL" id="JACRTB010000036">
    <property type="protein sequence ID" value="MBC8577561.1"/>
    <property type="molecule type" value="Genomic_DNA"/>
</dbReference>
<evidence type="ECO:0000259" key="6">
    <source>
        <dbReference type="Pfam" id="PF03807"/>
    </source>
</evidence>
<comment type="subcellular location">
    <subcellularLocation>
        <location evidence="5">Cytoplasm</location>
    </subcellularLocation>
</comment>
<comment type="pathway">
    <text evidence="5">Amino-acid biosynthesis; L-proline biosynthesis; L-proline from L-glutamate 5-semialdehyde: step 1/1.</text>
</comment>
<dbReference type="HAMAP" id="MF_01925">
    <property type="entry name" value="P5C_reductase"/>
    <property type="match status" value="1"/>
</dbReference>
<keyword evidence="5" id="KW-0028">Amino-acid biosynthesis</keyword>
<comment type="similarity">
    <text evidence="1 5">Belongs to the pyrroline-5-carboxylate reductase family.</text>
</comment>
<dbReference type="InterPro" id="IPR053790">
    <property type="entry name" value="P5CR-like_CS"/>
</dbReference>
<keyword evidence="4 5" id="KW-0560">Oxidoreductase</keyword>
<feature type="domain" description="Pyrroline-5-carboxylate reductase dimerisation" evidence="7">
    <location>
        <begin position="161"/>
        <end position="264"/>
    </location>
</feature>
<dbReference type="Pfam" id="PF14748">
    <property type="entry name" value="P5CR_dimer"/>
    <property type="match status" value="1"/>
</dbReference>
<keyword evidence="2 5" id="KW-0641">Proline biosynthesis</keyword>